<dbReference type="InterPro" id="IPR004839">
    <property type="entry name" value="Aminotransferase_I/II_large"/>
</dbReference>
<evidence type="ECO:0000256" key="7">
    <source>
        <dbReference type="RuleBase" id="RU000481"/>
    </source>
</evidence>
<dbReference type="InterPro" id="IPR000796">
    <property type="entry name" value="Asp_trans"/>
</dbReference>
<dbReference type="PROSITE" id="PS00105">
    <property type="entry name" value="AA_TRANSFER_CLASS_1"/>
    <property type="match status" value="1"/>
</dbReference>
<protein>
    <recommendedName>
        <fullName evidence="7">Aminotransferase</fullName>
        <ecNumber evidence="7">2.6.1.-</ecNumber>
    </recommendedName>
</protein>
<keyword evidence="4 7" id="KW-0032">Aminotransferase</keyword>
<evidence type="ECO:0000313" key="9">
    <source>
        <dbReference type="EMBL" id="MBD8527623.1"/>
    </source>
</evidence>
<dbReference type="PANTHER" id="PTHR11879">
    <property type="entry name" value="ASPARTATE AMINOTRANSFERASE"/>
    <property type="match status" value="1"/>
</dbReference>
<comment type="subunit">
    <text evidence="3">Homodimer.</text>
</comment>
<dbReference type="PRINTS" id="PR00799">
    <property type="entry name" value="TRANSAMINASE"/>
</dbReference>
<comment type="caution">
    <text evidence="9">The sequence shown here is derived from an EMBL/GenBank/DDBJ whole genome shotgun (WGS) entry which is preliminary data.</text>
</comment>
<evidence type="ECO:0000256" key="3">
    <source>
        <dbReference type="ARBA" id="ARBA00011738"/>
    </source>
</evidence>
<dbReference type="RefSeq" id="WP_192031041.1">
    <property type="nucleotide sequence ID" value="NZ_JACYTR010000057.1"/>
</dbReference>
<dbReference type="EMBL" id="JACYTR010000057">
    <property type="protein sequence ID" value="MBD8527623.1"/>
    <property type="molecule type" value="Genomic_DNA"/>
</dbReference>
<dbReference type="GO" id="GO:0004069">
    <property type="term" value="F:L-aspartate:2-oxoglutarate aminotransferase activity"/>
    <property type="evidence" value="ECO:0007669"/>
    <property type="project" value="TreeGrafter"/>
</dbReference>
<keyword evidence="6" id="KW-0663">Pyridoxal phosphate</keyword>
<accession>A0AAW3ZNT0</accession>
<keyword evidence="5 7" id="KW-0808">Transferase</keyword>
<reference evidence="9 10" key="1">
    <citation type="submission" date="2020-09" db="EMBL/GenBank/DDBJ databases">
        <title>Pseudoxanthomonas sp. CAU 1598 isolated from sand of Yaerae Beach.</title>
        <authorList>
            <person name="Kim W."/>
        </authorList>
    </citation>
    <scope>NUCLEOTIDE SEQUENCE [LARGE SCALE GENOMIC DNA]</scope>
    <source>
        <strain evidence="9 10">CAU 1598</strain>
    </source>
</reference>
<comment type="cofactor">
    <cofactor evidence="1 7">
        <name>pyridoxal 5'-phosphate</name>
        <dbReference type="ChEBI" id="CHEBI:597326"/>
    </cofactor>
</comment>
<dbReference type="GO" id="GO:0030170">
    <property type="term" value="F:pyridoxal phosphate binding"/>
    <property type="evidence" value="ECO:0007669"/>
    <property type="project" value="InterPro"/>
</dbReference>
<dbReference type="GO" id="GO:0042802">
    <property type="term" value="F:identical protein binding"/>
    <property type="evidence" value="ECO:0007669"/>
    <property type="project" value="TreeGrafter"/>
</dbReference>
<dbReference type="EC" id="2.6.1.-" evidence="7"/>
<dbReference type="GO" id="GO:0033585">
    <property type="term" value="P:L-phenylalanine biosynthetic process from chorismate via phenylpyruvate"/>
    <property type="evidence" value="ECO:0007669"/>
    <property type="project" value="TreeGrafter"/>
</dbReference>
<dbReference type="InterPro" id="IPR015421">
    <property type="entry name" value="PyrdxlP-dep_Trfase_major"/>
</dbReference>
<evidence type="ECO:0000256" key="4">
    <source>
        <dbReference type="ARBA" id="ARBA00022576"/>
    </source>
</evidence>
<dbReference type="Gene3D" id="3.90.1150.10">
    <property type="entry name" value="Aspartate Aminotransferase, domain 1"/>
    <property type="match status" value="1"/>
</dbReference>
<evidence type="ECO:0000256" key="5">
    <source>
        <dbReference type="ARBA" id="ARBA00022679"/>
    </source>
</evidence>
<dbReference type="Pfam" id="PF00155">
    <property type="entry name" value="Aminotran_1_2"/>
    <property type="match status" value="1"/>
</dbReference>
<dbReference type="Proteomes" id="UP000613768">
    <property type="component" value="Unassembled WGS sequence"/>
</dbReference>
<gene>
    <name evidence="9" type="ORF">IFO71_17905</name>
</gene>
<evidence type="ECO:0000256" key="1">
    <source>
        <dbReference type="ARBA" id="ARBA00001933"/>
    </source>
</evidence>
<organism evidence="9 10">
    <name type="scientific">Pseudomarimonas arenosa</name>
    <dbReference type="NCBI Taxonomy" id="2774145"/>
    <lineage>
        <taxon>Bacteria</taxon>
        <taxon>Pseudomonadati</taxon>
        <taxon>Pseudomonadota</taxon>
        <taxon>Gammaproteobacteria</taxon>
        <taxon>Lysobacterales</taxon>
        <taxon>Lysobacteraceae</taxon>
        <taxon>Pseudomarimonas</taxon>
    </lineage>
</organism>
<dbReference type="InterPro" id="IPR004838">
    <property type="entry name" value="NHTrfase_class1_PyrdxlP-BS"/>
</dbReference>
<keyword evidence="10" id="KW-1185">Reference proteome</keyword>
<dbReference type="InterPro" id="IPR015422">
    <property type="entry name" value="PyrdxlP-dep_Trfase_small"/>
</dbReference>
<evidence type="ECO:0000256" key="2">
    <source>
        <dbReference type="ARBA" id="ARBA00007441"/>
    </source>
</evidence>
<dbReference type="FunFam" id="3.40.640.10:FF:000066">
    <property type="entry name" value="Aspartate aminotransferase"/>
    <property type="match status" value="1"/>
</dbReference>
<dbReference type="AlphaFoldDB" id="A0AAW3ZNT0"/>
<proteinExistence type="inferred from homology"/>
<dbReference type="PANTHER" id="PTHR11879:SF22">
    <property type="entry name" value="ASPARTATE AMINOTRANSFERASE, MITOCHONDRIAL"/>
    <property type="match status" value="1"/>
</dbReference>
<dbReference type="GO" id="GO:0004838">
    <property type="term" value="F:L-tyrosine-2-oxoglutarate transaminase activity"/>
    <property type="evidence" value="ECO:0007669"/>
    <property type="project" value="TreeGrafter"/>
</dbReference>
<dbReference type="CDD" id="cd00609">
    <property type="entry name" value="AAT_like"/>
    <property type="match status" value="1"/>
</dbReference>
<dbReference type="NCBIfam" id="NF006719">
    <property type="entry name" value="PRK09257.1"/>
    <property type="match status" value="1"/>
</dbReference>
<evidence type="ECO:0000313" key="10">
    <source>
        <dbReference type="Proteomes" id="UP000613768"/>
    </source>
</evidence>
<dbReference type="InterPro" id="IPR015424">
    <property type="entry name" value="PyrdxlP-dep_Trfase"/>
</dbReference>
<feature type="domain" description="Aminotransferase class I/classII large" evidence="8">
    <location>
        <begin position="28"/>
        <end position="390"/>
    </location>
</feature>
<evidence type="ECO:0000259" key="8">
    <source>
        <dbReference type="Pfam" id="PF00155"/>
    </source>
</evidence>
<name>A0AAW3ZNT0_9GAMM</name>
<dbReference type="Gene3D" id="3.40.640.10">
    <property type="entry name" value="Type I PLP-dependent aspartate aminotransferase-like (Major domain)"/>
    <property type="match status" value="1"/>
</dbReference>
<dbReference type="GO" id="GO:0005829">
    <property type="term" value="C:cytosol"/>
    <property type="evidence" value="ECO:0007669"/>
    <property type="project" value="TreeGrafter"/>
</dbReference>
<comment type="similarity">
    <text evidence="2 7">Belongs to the class-I pyridoxal-phosphate-dependent aminotransferase family.</text>
</comment>
<evidence type="ECO:0000256" key="6">
    <source>
        <dbReference type="ARBA" id="ARBA00022898"/>
    </source>
</evidence>
<dbReference type="SUPFAM" id="SSF53383">
    <property type="entry name" value="PLP-dependent transferases"/>
    <property type="match status" value="1"/>
</dbReference>
<sequence>MFSHLKAAPADPILGLMATYREDPRDFKVDLGVGVYRDESGATPIMAAVKKAEAARLAEDVTKTYLGMAGDPQFNARIDALTLGDHPARRDGRVFTAHTPGGTGALRVAADLLHRARPEATVWMSDPTWGNHPSVFKAAGMKIAEYPYYDGKAQSLRADAMLDALSKVPAGDVVLLHASCHNPSGVDIPAELWPKIAELAEKQGFMPLVDMAYQGFADGLDQDALGPRLLAERLPEMLLCSSCSKNFALYRERIGAISLIGESSAATQTASSVMLAVIRNIYSMPPAHGAAIVARILGDEALKVEWLTELEHMRNRINGIRQQASAQLAAAGVNGDFSFIARQRGMFSFLGISPEQVTRLREEHAVYLVSSSRVNIAGLNEDNLPRFVAAMKAVLG</sequence>